<evidence type="ECO:0000256" key="7">
    <source>
        <dbReference type="ARBA" id="ARBA00023242"/>
    </source>
</evidence>
<dbReference type="AlphaFoldDB" id="A0AB40AR52"/>
<keyword evidence="11" id="KW-1185">Reference proteome</keyword>
<keyword evidence="8" id="KW-0472">Membrane</keyword>
<dbReference type="GO" id="GO:0016787">
    <property type="term" value="F:hydrolase activity"/>
    <property type="evidence" value="ECO:0007669"/>
    <property type="project" value="UniProtKB-KW"/>
</dbReference>
<protein>
    <submittedName>
        <fullName evidence="12">Uncharacterized protein LOC120253211</fullName>
    </submittedName>
</protein>
<gene>
    <name evidence="12" type="primary">LOC120253211</name>
</gene>
<feature type="domain" description="DDE Tnp4" evidence="9">
    <location>
        <begin position="180"/>
        <end position="282"/>
    </location>
</feature>
<evidence type="ECO:0000256" key="5">
    <source>
        <dbReference type="ARBA" id="ARBA00022723"/>
    </source>
</evidence>
<comment type="cofactor">
    <cofactor evidence="1">
        <name>a divalent metal cation</name>
        <dbReference type="ChEBI" id="CHEBI:60240"/>
    </cofactor>
</comment>
<name>A0AB40AR52_DIOCR</name>
<evidence type="ECO:0000259" key="9">
    <source>
        <dbReference type="Pfam" id="PF13359"/>
    </source>
</evidence>
<dbReference type="Proteomes" id="UP001515500">
    <property type="component" value="Chromosome 26"/>
</dbReference>
<feature type="transmembrane region" description="Helical" evidence="8">
    <location>
        <begin position="12"/>
        <end position="34"/>
    </location>
</feature>
<keyword evidence="5" id="KW-0479">Metal-binding</keyword>
<evidence type="ECO:0000259" key="10">
    <source>
        <dbReference type="Pfam" id="PF26138"/>
    </source>
</evidence>
<evidence type="ECO:0000256" key="8">
    <source>
        <dbReference type="SAM" id="Phobius"/>
    </source>
</evidence>
<evidence type="ECO:0000256" key="1">
    <source>
        <dbReference type="ARBA" id="ARBA00001968"/>
    </source>
</evidence>
<dbReference type="GO" id="GO:0005634">
    <property type="term" value="C:nucleus"/>
    <property type="evidence" value="ECO:0007669"/>
    <property type="project" value="UniProtKB-SubCell"/>
</dbReference>
<evidence type="ECO:0000313" key="12">
    <source>
        <dbReference type="RefSeq" id="XP_039117471.1"/>
    </source>
</evidence>
<organism evidence="11 12">
    <name type="scientific">Dioscorea cayennensis subsp. rotundata</name>
    <name type="common">White Guinea yam</name>
    <name type="synonym">Dioscorea rotundata</name>
    <dbReference type="NCBI Taxonomy" id="55577"/>
    <lineage>
        <taxon>Eukaryota</taxon>
        <taxon>Viridiplantae</taxon>
        <taxon>Streptophyta</taxon>
        <taxon>Embryophyta</taxon>
        <taxon>Tracheophyta</taxon>
        <taxon>Spermatophyta</taxon>
        <taxon>Magnoliopsida</taxon>
        <taxon>Liliopsida</taxon>
        <taxon>Dioscoreales</taxon>
        <taxon>Dioscoreaceae</taxon>
        <taxon>Dioscorea</taxon>
    </lineage>
</organism>
<dbReference type="RefSeq" id="XP_039117471.1">
    <property type="nucleotide sequence ID" value="XM_039261537.1"/>
</dbReference>
<comment type="similarity">
    <text evidence="3">Belongs to the HARBI1 family.</text>
</comment>
<dbReference type="GO" id="GO:0004518">
    <property type="term" value="F:nuclease activity"/>
    <property type="evidence" value="ECO:0007669"/>
    <property type="project" value="UniProtKB-KW"/>
</dbReference>
<keyword evidence="7" id="KW-0539">Nucleus</keyword>
<keyword evidence="8" id="KW-1133">Transmembrane helix</keyword>
<keyword evidence="4" id="KW-0540">Nuclease</keyword>
<evidence type="ECO:0000256" key="2">
    <source>
        <dbReference type="ARBA" id="ARBA00004123"/>
    </source>
</evidence>
<dbReference type="InterPro" id="IPR027806">
    <property type="entry name" value="HARBI1_dom"/>
</dbReference>
<sequence length="328" mass="38110">MDINEMDELEELQLYAMYMCYFFVVNVIIMACAIRHRALRNGVIEHAIDSTSTRRHKQLDYLQRVIYESDVKCIDKLRMDRRSFYRLCQLLSTTGGLRGTKNVMVEEMVAMFLNILAHHVKNRIIKFDFIRSGETVSRHFHAVLKSTILCHSVLLKKPEPILENSTDYTWKWFKNCLGALDGTHIRVNVPKVDRARYRSRKSEITTNVLGVCSQDMQFIYVLSGWEGSAHDGRVLRDAITKHNGLMVPNGFYYLVDAGYANCPGFLAPFRGQRKEMTEDPAENELELLHSEEDMQDDTENITVVDPTDEWTQFRVDMATNMFNSWRSN</sequence>
<accession>A0AB40AR52</accession>
<keyword evidence="6" id="KW-0378">Hydrolase</keyword>
<dbReference type="PANTHER" id="PTHR22930">
    <property type="match status" value="1"/>
</dbReference>
<evidence type="ECO:0000313" key="11">
    <source>
        <dbReference type="Proteomes" id="UP001515500"/>
    </source>
</evidence>
<dbReference type="InterPro" id="IPR058353">
    <property type="entry name" value="DUF8040"/>
</dbReference>
<comment type="subcellular location">
    <subcellularLocation>
        <location evidence="2">Nucleus</location>
    </subcellularLocation>
</comment>
<evidence type="ECO:0000256" key="4">
    <source>
        <dbReference type="ARBA" id="ARBA00022722"/>
    </source>
</evidence>
<evidence type="ECO:0000256" key="6">
    <source>
        <dbReference type="ARBA" id="ARBA00022801"/>
    </source>
</evidence>
<dbReference type="GO" id="GO:0046872">
    <property type="term" value="F:metal ion binding"/>
    <property type="evidence" value="ECO:0007669"/>
    <property type="project" value="UniProtKB-KW"/>
</dbReference>
<feature type="domain" description="DUF8040" evidence="10">
    <location>
        <begin position="57"/>
        <end position="146"/>
    </location>
</feature>
<keyword evidence="8" id="KW-0812">Transmembrane</keyword>
<reference evidence="12" key="1">
    <citation type="submission" date="2025-08" db="UniProtKB">
        <authorList>
            <consortium name="RefSeq"/>
        </authorList>
    </citation>
    <scope>IDENTIFICATION</scope>
</reference>
<evidence type="ECO:0000256" key="3">
    <source>
        <dbReference type="ARBA" id="ARBA00006958"/>
    </source>
</evidence>
<dbReference type="PANTHER" id="PTHR22930:SF281">
    <property type="entry name" value="NUCLEASE"/>
    <property type="match status" value="1"/>
</dbReference>
<dbReference type="Pfam" id="PF26138">
    <property type="entry name" value="DUF8040"/>
    <property type="match status" value="1"/>
</dbReference>
<dbReference type="GeneID" id="120253211"/>
<dbReference type="Pfam" id="PF13359">
    <property type="entry name" value="DDE_Tnp_4"/>
    <property type="match status" value="1"/>
</dbReference>
<dbReference type="InterPro" id="IPR045249">
    <property type="entry name" value="HARBI1-like"/>
</dbReference>
<proteinExistence type="inferred from homology"/>